<keyword evidence="2 6" id="KW-0805">Transcription regulation</keyword>
<comment type="similarity">
    <text evidence="1 6">Belongs to the sigma-70 factor family. ECF subfamily.</text>
</comment>
<evidence type="ECO:0000256" key="6">
    <source>
        <dbReference type="RuleBase" id="RU000716"/>
    </source>
</evidence>
<evidence type="ECO:0000256" key="1">
    <source>
        <dbReference type="ARBA" id="ARBA00010641"/>
    </source>
</evidence>
<keyword evidence="3 6" id="KW-0731">Sigma factor</keyword>
<evidence type="ECO:0000256" key="5">
    <source>
        <dbReference type="ARBA" id="ARBA00023163"/>
    </source>
</evidence>
<dbReference type="Gene3D" id="1.10.1740.10">
    <property type="match status" value="1"/>
</dbReference>
<dbReference type="Proteomes" id="UP000306602">
    <property type="component" value="Unassembled WGS sequence"/>
</dbReference>
<keyword evidence="4 6" id="KW-0238">DNA-binding</keyword>
<keyword evidence="10" id="KW-1185">Reference proteome</keyword>
<dbReference type="InterPro" id="IPR007627">
    <property type="entry name" value="RNA_pol_sigma70_r2"/>
</dbReference>
<dbReference type="PANTHER" id="PTHR43133:SF25">
    <property type="entry name" value="RNA POLYMERASE SIGMA FACTOR RFAY-RELATED"/>
    <property type="match status" value="1"/>
</dbReference>
<dbReference type="InterPro" id="IPR013324">
    <property type="entry name" value="RNA_pol_sigma_r3/r4-like"/>
</dbReference>
<name>A0A4S4NHJ6_9RHOB</name>
<feature type="domain" description="RNA polymerase sigma factor 70 region 4 type 2" evidence="8">
    <location>
        <begin position="101"/>
        <end position="152"/>
    </location>
</feature>
<dbReference type="InterPro" id="IPR039425">
    <property type="entry name" value="RNA_pol_sigma-70-like"/>
</dbReference>
<dbReference type="CDD" id="cd06171">
    <property type="entry name" value="Sigma70_r4"/>
    <property type="match status" value="1"/>
</dbReference>
<dbReference type="OrthoDB" id="9803470at2"/>
<dbReference type="PANTHER" id="PTHR43133">
    <property type="entry name" value="RNA POLYMERASE ECF-TYPE SIGMA FACTO"/>
    <property type="match status" value="1"/>
</dbReference>
<reference evidence="9 10" key="1">
    <citation type="submission" date="2019-04" db="EMBL/GenBank/DDBJ databases">
        <title>Shimia ponticola sp. nov., isolated from seawater.</title>
        <authorList>
            <person name="Kim Y.-O."/>
            <person name="Yoon J.-H."/>
        </authorList>
    </citation>
    <scope>NUCLEOTIDE SEQUENCE [LARGE SCALE GENOMIC DNA]</scope>
    <source>
        <strain evidence="9 10">MYP11</strain>
    </source>
</reference>
<protein>
    <recommendedName>
        <fullName evidence="6">RNA polymerase sigma factor</fullName>
    </recommendedName>
</protein>
<evidence type="ECO:0000313" key="9">
    <source>
        <dbReference type="EMBL" id="THH38137.1"/>
    </source>
</evidence>
<evidence type="ECO:0000256" key="2">
    <source>
        <dbReference type="ARBA" id="ARBA00023015"/>
    </source>
</evidence>
<dbReference type="SUPFAM" id="SSF88659">
    <property type="entry name" value="Sigma3 and sigma4 domains of RNA polymerase sigma factors"/>
    <property type="match status" value="1"/>
</dbReference>
<dbReference type="InterPro" id="IPR000838">
    <property type="entry name" value="RNA_pol_sigma70_ECF_CS"/>
</dbReference>
<keyword evidence="5 6" id="KW-0804">Transcription</keyword>
<accession>A0A4S4NHJ6</accession>
<dbReference type="RefSeq" id="WP_136461029.1">
    <property type="nucleotide sequence ID" value="NZ_SRKY01000001.1"/>
</dbReference>
<dbReference type="SUPFAM" id="SSF88946">
    <property type="entry name" value="Sigma2 domain of RNA polymerase sigma factors"/>
    <property type="match status" value="1"/>
</dbReference>
<dbReference type="InterPro" id="IPR014284">
    <property type="entry name" value="RNA_pol_sigma-70_dom"/>
</dbReference>
<dbReference type="GO" id="GO:0006352">
    <property type="term" value="P:DNA-templated transcription initiation"/>
    <property type="evidence" value="ECO:0007669"/>
    <property type="project" value="InterPro"/>
</dbReference>
<dbReference type="GO" id="GO:0003677">
    <property type="term" value="F:DNA binding"/>
    <property type="evidence" value="ECO:0007669"/>
    <property type="project" value="UniProtKB-KW"/>
</dbReference>
<proteinExistence type="inferred from homology"/>
<dbReference type="Pfam" id="PF08281">
    <property type="entry name" value="Sigma70_r4_2"/>
    <property type="match status" value="1"/>
</dbReference>
<evidence type="ECO:0000313" key="10">
    <source>
        <dbReference type="Proteomes" id="UP000306602"/>
    </source>
</evidence>
<organism evidence="9 10">
    <name type="scientific">Aliishimia ponticola</name>
    <dbReference type="NCBI Taxonomy" id="2499833"/>
    <lineage>
        <taxon>Bacteria</taxon>
        <taxon>Pseudomonadati</taxon>
        <taxon>Pseudomonadota</taxon>
        <taxon>Alphaproteobacteria</taxon>
        <taxon>Rhodobacterales</taxon>
        <taxon>Paracoccaceae</taxon>
        <taxon>Aliishimia</taxon>
    </lineage>
</organism>
<evidence type="ECO:0000259" key="7">
    <source>
        <dbReference type="Pfam" id="PF04542"/>
    </source>
</evidence>
<sequence length="179" mass="19745">MTAFQDEVVSHVPTLRAFARSLTRDAARADDLVQDTLVKAFSNAEKFQQGTNMRAWLFTILRNLFYSDRRKAVRESEDPEGTLAAGLSVKPDHDGRLQYAEFQTAFAELSDEQREALTLIGALGMSYDEAAKMCGVATGTMKSRVGRARKELAERMQLDDAGVIAENEFATTGAASWSV</sequence>
<evidence type="ECO:0000256" key="4">
    <source>
        <dbReference type="ARBA" id="ARBA00023125"/>
    </source>
</evidence>
<dbReference type="NCBIfam" id="TIGR02937">
    <property type="entry name" value="sigma70-ECF"/>
    <property type="match status" value="1"/>
</dbReference>
<evidence type="ECO:0000259" key="8">
    <source>
        <dbReference type="Pfam" id="PF08281"/>
    </source>
</evidence>
<gene>
    <name evidence="9" type="ORF">E4Z66_00745</name>
</gene>
<dbReference type="GO" id="GO:0016987">
    <property type="term" value="F:sigma factor activity"/>
    <property type="evidence" value="ECO:0007669"/>
    <property type="project" value="UniProtKB-KW"/>
</dbReference>
<evidence type="ECO:0000256" key="3">
    <source>
        <dbReference type="ARBA" id="ARBA00023082"/>
    </source>
</evidence>
<dbReference type="InterPro" id="IPR036388">
    <property type="entry name" value="WH-like_DNA-bd_sf"/>
</dbReference>
<dbReference type="Pfam" id="PF04542">
    <property type="entry name" value="Sigma70_r2"/>
    <property type="match status" value="1"/>
</dbReference>
<comment type="caution">
    <text evidence="9">The sequence shown here is derived from an EMBL/GenBank/DDBJ whole genome shotgun (WGS) entry which is preliminary data.</text>
</comment>
<dbReference type="AlphaFoldDB" id="A0A4S4NHJ6"/>
<dbReference type="InterPro" id="IPR013325">
    <property type="entry name" value="RNA_pol_sigma_r2"/>
</dbReference>
<dbReference type="Gene3D" id="1.10.10.10">
    <property type="entry name" value="Winged helix-like DNA-binding domain superfamily/Winged helix DNA-binding domain"/>
    <property type="match status" value="1"/>
</dbReference>
<dbReference type="InterPro" id="IPR013249">
    <property type="entry name" value="RNA_pol_sigma70_r4_t2"/>
</dbReference>
<dbReference type="PROSITE" id="PS01063">
    <property type="entry name" value="SIGMA70_ECF"/>
    <property type="match status" value="1"/>
</dbReference>
<feature type="domain" description="RNA polymerase sigma-70 region 2" evidence="7">
    <location>
        <begin position="10"/>
        <end position="74"/>
    </location>
</feature>
<dbReference type="EMBL" id="SRKY01000001">
    <property type="protein sequence ID" value="THH38137.1"/>
    <property type="molecule type" value="Genomic_DNA"/>
</dbReference>